<evidence type="ECO:0000313" key="1">
    <source>
        <dbReference type="EMBL" id="KAI4331323.1"/>
    </source>
</evidence>
<comment type="caution">
    <text evidence="1">The sequence shown here is derived from an EMBL/GenBank/DDBJ whole genome shotgun (WGS) entry which is preliminary data.</text>
</comment>
<proteinExistence type="predicted"/>
<gene>
    <name evidence="1" type="ORF">MLD38_029516</name>
</gene>
<dbReference type="Proteomes" id="UP001057402">
    <property type="component" value="Chromosome 8"/>
</dbReference>
<sequence length="427" mass="49405">MATKENESIDEWHWQGNDLHGDGDCVDDEWSCTDSEDYSCSEMDSDDDPSYDPSEEAGTRFYAHLNGNVSMGGQKPDNIDSVREIAEAAQLGKLKVEECKDYLRRNGLRLTGNKETLVQRIREHYEMRSGEGERKYPTHSFVIDCKGDACTGDVVMFEQNVYHKYSIVSGSATDRPCAKRVIVGRIVKESYGACMQQHTFTIEVLWNKGDKPFPPLRPVLIKGRNLYRFRTLRQRWEDEEKRQRCLMEKHSRGDVARSDRQARIQEKRRENRMRADRMPKTSQATTAAGKKCKHPRLAVSGSNLGEAPGPNLQECYDKIGIQHHPLQDIHQAKTDQPGFRNPAPNQHHASDTTFSRCFTDRRPLANMNRFPPDHLQGLNQGRKHQVCRYFKQRRCYFGDNCKFLHQYSKSKRSTGPKWRKPRSFLNF</sequence>
<reference evidence="2" key="1">
    <citation type="journal article" date="2023" name="Front. Plant Sci.">
        <title>Chromosomal-level genome assembly of Melastoma candidum provides insights into trichome evolution.</title>
        <authorList>
            <person name="Zhong Y."/>
            <person name="Wu W."/>
            <person name="Sun C."/>
            <person name="Zou P."/>
            <person name="Liu Y."/>
            <person name="Dai S."/>
            <person name="Zhou R."/>
        </authorList>
    </citation>
    <scope>NUCLEOTIDE SEQUENCE [LARGE SCALE GENOMIC DNA]</scope>
</reference>
<organism evidence="1 2">
    <name type="scientific">Melastoma candidum</name>
    <dbReference type="NCBI Taxonomy" id="119954"/>
    <lineage>
        <taxon>Eukaryota</taxon>
        <taxon>Viridiplantae</taxon>
        <taxon>Streptophyta</taxon>
        <taxon>Embryophyta</taxon>
        <taxon>Tracheophyta</taxon>
        <taxon>Spermatophyta</taxon>
        <taxon>Magnoliopsida</taxon>
        <taxon>eudicotyledons</taxon>
        <taxon>Gunneridae</taxon>
        <taxon>Pentapetalae</taxon>
        <taxon>rosids</taxon>
        <taxon>malvids</taxon>
        <taxon>Myrtales</taxon>
        <taxon>Melastomataceae</taxon>
        <taxon>Melastomatoideae</taxon>
        <taxon>Melastomateae</taxon>
        <taxon>Melastoma</taxon>
    </lineage>
</organism>
<dbReference type="EMBL" id="CM042887">
    <property type="protein sequence ID" value="KAI4331323.1"/>
    <property type="molecule type" value="Genomic_DNA"/>
</dbReference>
<keyword evidence="2" id="KW-1185">Reference proteome</keyword>
<name>A0ACB9N5N6_9MYRT</name>
<protein>
    <submittedName>
        <fullName evidence="1">Uncharacterized protein</fullName>
    </submittedName>
</protein>
<evidence type="ECO:0000313" key="2">
    <source>
        <dbReference type="Proteomes" id="UP001057402"/>
    </source>
</evidence>
<accession>A0ACB9N5N6</accession>